<dbReference type="InterPro" id="IPR018891">
    <property type="entry name" value="AIPR_C"/>
</dbReference>
<gene>
    <name evidence="2" type="ORF">IE988_12350</name>
</gene>
<accession>A0A927DVK7</accession>
<dbReference type="AlphaFoldDB" id="A0A927DVK7"/>
<protein>
    <submittedName>
        <fullName evidence="2">AIPR family protein</fullName>
    </submittedName>
</protein>
<dbReference type="EMBL" id="JACXTF010000001">
    <property type="protein sequence ID" value="MBD3719903.1"/>
    <property type="molecule type" value="Genomic_DNA"/>
</dbReference>
<dbReference type="Proteomes" id="UP000622731">
    <property type="component" value="Unassembled WGS sequence"/>
</dbReference>
<comment type="caution">
    <text evidence="2">The sequence shown here is derived from an EMBL/GenBank/DDBJ whole genome shotgun (WGS) entry which is preliminary data.</text>
</comment>
<evidence type="ECO:0000313" key="2">
    <source>
        <dbReference type="EMBL" id="MBD3719903.1"/>
    </source>
</evidence>
<dbReference type="Pfam" id="PF10592">
    <property type="entry name" value="AIPR"/>
    <property type="match status" value="1"/>
</dbReference>
<organism evidence="2 3">
    <name type="scientific">Klebsiella pneumoniae</name>
    <dbReference type="NCBI Taxonomy" id="573"/>
    <lineage>
        <taxon>Bacteria</taxon>
        <taxon>Pseudomonadati</taxon>
        <taxon>Pseudomonadota</taxon>
        <taxon>Gammaproteobacteria</taxon>
        <taxon>Enterobacterales</taxon>
        <taxon>Enterobacteriaceae</taxon>
        <taxon>Klebsiella/Raoultella group</taxon>
        <taxon>Klebsiella</taxon>
        <taxon>Klebsiella pneumoniae complex</taxon>
    </lineage>
</organism>
<sequence>MTFAKTLLLRSDNEYRNQAYSAREDLKSYGDNGLALFALALHFRIDDIDSVAAESITDGHDDKKCDLVYINEEEEFAVLAQCYFSSKDRQEAPANKASDLNIALAWLLQRDLHDVPDRIKSSAQQIRTSIKQGKIKTLYVWYVHNLPSSTNVAQELITVQQTAATILKHDFEDAKIQVHAMEVGTEKLTEWYSESLSPILVDEIFNIKVSDGGYEIKGDNWNAFCTTIQGRDLARAYKKHKLKIFSANVRDYLGSRSSDSNINNGIRNSAENSASEFWAYNNGVTVLVHEYKFNEASKNLEIRGMSIVNGAQTTGALGTLPRLPPESVKVQARFIKVKDADADLIQNIIQYNNSQNKVEASDFRSTDKIQKRLKNEFASIPDAEYDGGRRGGAESVIRRKTNLLPSYTVGQALMSFHGEPTIAYNQRSAIWTNDSHYSKIFNDSTKASHIVCAYSLMRCIENKKIALAKKDTLSKNDSAQLGYLRHRGSIPLLCSAIAECLENFLGRPVPNLFRVSFGSTVSPSQAESIWEPIVDVCLALSNQLLPALVEGGLKSPTKVKDCISNFSQLITATAQMNQPVYEAFEKKSNPHSN</sequence>
<reference evidence="2" key="1">
    <citation type="submission" date="2020-07" db="EMBL/GenBank/DDBJ databases">
        <title>Clinical and genomic characterization of carbapenemase-producing Enterobacterales causing secondary infections during the COVID-19 crisis at a New York City hospital.</title>
        <authorList>
            <person name="Gomez-Simmonds A."/>
            <person name="Annavajhala M.K."/>
            <person name="Uhlemann A.-C."/>
        </authorList>
    </citation>
    <scope>NUCLEOTIDE SEQUENCE</scope>
    <source>
        <strain evidence="2">NK1594</strain>
    </source>
</reference>
<evidence type="ECO:0000313" key="3">
    <source>
        <dbReference type="Proteomes" id="UP000622731"/>
    </source>
</evidence>
<feature type="domain" description="Abortive phage infection protein C-terminal" evidence="1">
    <location>
        <begin position="245"/>
        <end position="463"/>
    </location>
</feature>
<proteinExistence type="predicted"/>
<name>A0A927DVK7_KLEPN</name>
<evidence type="ECO:0000259" key="1">
    <source>
        <dbReference type="Pfam" id="PF10592"/>
    </source>
</evidence>